<protein>
    <submittedName>
        <fullName evidence="3">Trafficking protein particle complex subunit 10-like</fullName>
    </submittedName>
</protein>
<organism evidence="3">
    <name type="scientific">Phallusia mammillata</name>
    <dbReference type="NCBI Taxonomy" id="59560"/>
    <lineage>
        <taxon>Eukaryota</taxon>
        <taxon>Metazoa</taxon>
        <taxon>Chordata</taxon>
        <taxon>Tunicata</taxon>
        <taxon>Ascidiacea</taxon>
        <taxon>Phlebobranchia</taxon>
        <taxon>Ascidiidae</taxon>
        <taxon>Phallusia</taxon>
    </lineage>
</organism>
<dbReference type="EMBL" id="LR791357">
    <property type="protein sequence ID" value="CAB3267219.1"/>
    <property type="molecule type" value="mRNA"/>
</dbReference>
<dbReference type="InterPro" id="IPR045126">
    <property type="entry name" value="TRAPPC10/Trs130"/>
</dbReference>
<dbReference type="GO" id="GO:0005829">
    <property type="term" value="C:cytosol"/>
    <property type="evidence" value="ECO:0007669"/>
    <property type="project" value="GOC"/>
</dbReference>
<proteinExistence type="evidence at transcript level"/>
<dbReference type="AlphaFoldDB" id="A0A6F9DVQ9"/>
<evidence type="ECO:0000313" key="3">
    <source>
        <dbReference type="EMBL" id="CAB3267219.1"/>
    </source>
</evidence>
<dbReference type="GO" id="GO:0006891">
    <property type="term" value="P:intra-Golgi vesicle-mediated transport"/>
    <property type="evidence" value="ECO:0007669"/>
    <property type="project" value="TreeGrafter"/>
</dbReference>
<accession>A0A6F9DVQ9</accession>
<dbReference type="PANTHER" id="PTHR13251:SF3">
    <property type="entry name" value="TRAFFICKING PROTEIN PARTICLE COMPLEX SUBUNIT 10"/>
    <property type="match status" value="1"/>
</dbReference>
<gene>
    <name evidence="3" type="primary">Trappc10-002</name>
</gene>
<feature type="domain" description="TRAPPC10/Trs130 C-terminal" evidence="2">
    <location>
        <begin position="213"/>
        <end position="348"/>
    </location>
</feature>
<sequence>MTSYSEMTSSSSDDEDCKPVLIRKHSSTLPRHTPSKSDVGLTIPPVTSATSNSSSQITYDVTITTPWGDASTVTSQITCKRPVEFTHSWSFAGTDVVTRILTVVVENVTSSALTLSEPKLSLSNIKDITSLNGKKFRPLRALGSSTFAWKVSSSPFNSLNTSAQFHADLVSRCDDISDDVTSTVTYQFEVDNLRPIYTIACSVDDDEELRNGVMTSLRVDVTRLRDDPDHETTSNGQQLLMFQVMDTRGRWAVFGKSSGILSMPASRIRESTHDATHVATATVEVMPLVSGSLHMPYVLLHRFMKRRSSEFDEQLSSTQSPVLKPPRLRDFERGEVFYHHVAHQVAVLPPQSDVTHCVTEL</sequence>
<dbReference type="InterPro" id="IPR022233">
    <property type="entry name" value="TRAPPC10/Trs130_C"/>
</dbReference>
<evidence type="ECO:0000256" key="1">
    <source>
        <dbReference type="SAM" id="MobiDB-lite"/>
    </source>
</evidence>
<reference evidence="3" key="1">
    <citation type="submission" date="2020-04" db="EMBL/GenBank/DDBJ databases">
        <authorList>
            <person name="Neveu A P."/>
        </authorList>
    </citation>
    <scope>NUCLEOTIDE SEQUENCE</scope>
    <source>
        <tissue evidence="3">Whole embryo</tissue>
    </source>
</reference>
<dbReference type="PANTHER" id="PTHR13251">
    <property type="entry name" value="EPILEPSY HOLOPROSENCEPHALY CANDIDATE 1/TMEM1"/>
    <property type="match status" value="1"/>
</dbReference>
<dbReference type="GO" id="GO:0034498">
    <property type="term" value="P:early endosome to Golgi transport"/>
    <property type="evidence" value="ECO:0007669"/>
    <property type="project" value="TreeGrafter"/>
</dbReference>
<name>A0A6F9DVQ9_9ASCI</name>
<evidence type="ECO:0000259" key="2">
    <source>
        <dbReference type="Pfam" id="PF12584"/>
    </source>
</evidence>
<dbReference type="Pfam" id="PF12584">
    <property type="entry name" value="TRAPPC10"/>
    <property type="match status" value="1"/>
</dbReference>
<dbReference type="GO" id="GO:1990071">
    <property type="term" value="C:TRAPPII protein complex"/>
    <property type="evidence" value="ECO:0007669"/>
    <property type="project" value="InterPro"/>
</dbReference>
<feature type="region of interest" description="Disordered" evidence="1">
    <location>
        <begin position="24"/>
        <end position="44"/>
    </location>
</feature>